<comment type="caution">
    <text evidence="1">The sequence shown here is derived from an EMBL/GenBank/DDBJ whole genome shotgun (WGS) entry which is preliminary data.</text>
</comment>
<accession>A0A0F9D5U1</accession>
<protein>
    <submittedName>
        <fullName evidence="1">Uncharacterized protein</fullName>
    </submittedName>
</protein>
<dbReference type="EMBL" id="LAZR01030328">
    <property type="protein sequence ID" value="KKL56939.1"/>
    <property type="molecule type" value="Genomic_DNA"/>
</dbReference>
<evidence type="ECO:0000313" key="1">
    <source>
        <dbReference type="EMBL" id="KKL56939.1"/>
    </source>
</evidence>
<sequence length="27" mass="3320">MRNNLTKKEMRTIETDDLSIRYCFILD</sequence>
<gene>
    <name evidence="1" type="ORF">LCGC14_2240350</name>
</gene>
<proteinExistence type="predicted"/>
<organism evidence="1">
    <name type="scientific">marine sediment metagenome</name>
    <dbReference type="NCBI Taxonomy" id="412755"/>
    <lineage>
        <taxon>unclassified sequences</taxon>
        <taxon>metagenomes</taxon>
        <taxon>ecological metagenomes</taxon>
    </lineage>
</organism>
<dbReference type="AlphaFoldDB" id="A0A0F9D5U1"/>
<name>A0A0F9D5U1_9ZZZZ</name>
<reference evidence="1" key="1">
    <citation type="journal article" date="2015" name="Nature">
        <title>Complex archaea that bridge the gap between prokaryotes and eukaryotes.</title>
        <authorList>
            <person name="Spang A."/>
            <person name="Saw J.H."/>
            <person name="Jorgensen S.L."/>
            <person name="Zaremba-Niedzwiedzka K."/>
            <person name="Martijn J."/>
            <person name="Lind A.E."/>
            <person name="van Eijk R."/>
            <person name="Schleper C."/>
            <person name="Guy L."/>
            <person name="Ettema T.J."/>
        </authorList>
    </citation>
    <scope>NUCLEOTIDE SEQUENCE</scope>
</reference>
<feature type="non-terminal residue" evidence="1">
    <location>
        <position position="27"/>
    </location>
</feature>